<evidence type="ECO:0000313" key="2">
    <source>
        <dbReference type="Proteomes" id="UP000321362"/>
    </source>
</evidence>
<dbReference type="AlphaFoldDB" id="A0A5B8W2R5"/>
<dbReference type="RefSeq" id="WP_147056900.1">
    <property type="nucleotide sequence ID" value="NZ_CP042437.1"/>
</dbReference>
<evidence type="ECO:0000313" key="1">
    <source>
        <dbReference type="EMBL" id="QEC78350.1"/>
    </source>
</evidence>
<name>A0A5B8W2R5_9SPHI</name>
<dbReference type="Proteomes" id="UP000321362">
    <property type="component" value="Chromosome"/>
</dbReference>
<accession>A0A5B8W2R5</accession>
<proteinExistence type="predicted"/>
<dbReference type="EMBL" id="CP042437">
    <property type="protein sequence ID" value="QEC78350.1"/>
    <property type="molecule type" value="Genomic_DNA"/>
</dbReference>
<sequence>MKKLLNNIGGKLIFIIDILVFPIKKFINQVITNLMDKKLSELLVLLSNMVHEKISDVSLNDDSLSFKYRGGTFVIYKNIQSTINDIGYLKVYHKTPLSQDLKEVEGFYILADNYGQIRITNYITSVNVNPILQAVVQDGTIAAYIDTLANVFCKQFDAKMLKDNFNITPYSY</sequence>
<dbReference type="KEGG" id="mgk:FSB76_21275"/>
<keyword evidence="2" id="KW-1185">Reference proteome</keyword>
<protein>
    <submittedName>
        <fullName evidence="1">Uncharacterized protein</fullName>
    </submittedName>
</protein>
<organism evidence="1 2">
    <name type="scientific">Mucilaginibacter ginsenosidivorax</name>
    <dbReference type="NCBI Taxonomy" id="862126"/>
    <lineage>
        <taxon>Bacteria</taxon>
        <taxon>Pseudomonadati</taxon>
        <taxon>Bacteroidota</taxon>
        <taxon>Sphingobacteriia</taxon>
        <taxon>Sphingobacteriales</taxon>
        <taxon>Sphingobacteriaceae</taxon>
        <taxon>Mucilaginibacter</taxon>
    </lineage>
</organism>
<gene>
    <name evidence="1" type="ORF">FSB76_21275</name>
</gene>
<reference evidence="1 2" key="1">
    <citation type="journal article" date="2013" name="J. Microbiol.">
        <title>Mucilaginibacter ginsenosidivorax sp. nov., with ginsenoside converting activity isolated from sediment.</title>
        <authorList>
            <person name="Kim J.K."/>
            <person name="Choi T.E."/>
            <person name="Liu Q.M."/>
            <person name="Park H.Y."/>
            <person name="Yi T.H."/>
            <person name="Yoon M.H."/>
            <person name="Kim S.C."/>
            <person name="Im W.T."/>
        </authorList>
    </citation>
    <scope>NUCLEOTIDE SEQUENCE [LARGE SCALE GENOMIC DNA]</scope>
    <source>
        <strain evidence="1 2">KHI28</strain>
    </source>
</reference>